<dbReference type="GO" id="GO:0004356">
    <property type="term" value="F:glutamine synthetase activity"/>
    <property type="evidence" value="ECO:0007669"/>
    <property type="project" value="UniProtKB-EC"/>
</dbReference>
<gene>
    <name evidence="6" type="ORF">K8V90_06205</name>
</gene>
<evidence type="ECO:0000313" key="6">
    <source>
        <dbReference type="EMBL" id="HJG96677.1"/>
    </source>
</evidence>
<accession>A0A921N0F8</accession>
<dbReference type="AlphaFoldDB" id="A0A921N0F8"/>
<dbReference type="SUPFAM" id="SSF55931">
    <property type="entry name" value="Glutamine synthetase/guanido kinase"/>
    <property type="match status" value="1"/>
</dbReference>
<dbReference type="GO" id="GO:0019740">
    <property type="term" value="P:nitrogen utilization"/>
    <property type="evidence" value="ECO:0007669"/>
    <property type="project" value="TreeGrafter"/>
</dbReference>
<dbReference type="Proteomes" id="UP000776700">
    <property type="component" value="Unassembled WGS sequence"/>
</dbReference>
<dbReference type="PROSITE" id="PS51987">
    <property type="entry name" value="GS_CATALYTIC"/>
    <property type="match status" value="1"/>
</dbReference>
<evidence type="ECO:0000313" key="7">
    <source>
        <dbReference type="Proteomes" id="UP000776700"/>
    </source>
</evidence>
<dbReference type="GO" id="GO:0005737">
    <property type="term" value="C:cytoplasm"/>
    <property type="evidence" value="ECO:0007669"/>
    <property type="project" value="TreeGrafter"/>
</dbReference>
<dbReference type="PANTHER" id="PTHR43407">
    <property type="entry name" value="GLUTAMINE SYNTHETASE"/>
    <property type="match status" value="1"/>
</dbReference>
<name>A0A921N0F8_9FIRM</name>
<dbReference type="PANTHER" id="PTHR43407:SF1">
    <property type="entry name" value="LENGSIN"/>
    <property type="match status" value="1"/>
</dbReference>
<sequence length="632" mass="71938">MMGLLRVIKKEDHNSAKIVQILNTNKQIKFVSLMGIDLGGNATDEKIPVELFKKDINDFLYRGVQTDGSSVELHEIATLNNAKVNLLPDLDVNWYIDYNTELTDYETKLPVGTLKIPSFLVHNDKKVCSRGILQRATDNLENTLINLLKKYPNLSNNIDIDSVDDIEKINITSATELEFWVSTPEDKADLDKLYVSQSLKEQYWKKTQGTIRSALERTLIILQELGVEPEMGHKEVGGIASSISIDGKTNHAMEQLEIDWKYSSAIQTADNEIVIRDIVEEVFKSFGLNVTFKAKPFNKVAGSGEHTHIGISAKLKNGKVKNLISPKSMNNDFMSEIGYGALMGILKNYEVLNPFVTDSNDALNRLVPGFEAPVCIVTSLGKSYEMTSRNRSILIGLIRDIDNPLATRFELRSPNPLSNTYLVLASIYQAIIDGIKAVAVSNLDSKELEKEISKNAGEGGFYLEKDRKYRDEENVFEYYTQEEREKLFGKSPATVYENMLNLDKYIEKVEVLKNNDVFTDDIINSFKVGAIYKWMKELKDRIIQDNMDIIRECKKIHTIDNIDTLDEVIYNNINNIKLELMKDTLTKKSLFTQIIEALDNNELELASKLQLIMKDKMELIQSEYIKYKKNIF</sequence>
<protein>
    <recommendedName>
        <fullName evidence="2">glutamine synthetase</fullName>
        <ecNumber evidence="2">6.3.1.2</ecNumber>
    </recommendedName>
</protein>
<evidence type="ECO:0000256" key="4">
    <source>
        <dbReference type="RuleBase" id="RU000384"/>
    </source>
</evidence>
<evidence type="ECO:0000256" key="3">
    <source>
        <dbReference type="PROSITE-ProRule" id="PRU01331"/>
    </source>
</evidence>
<proteinExistence type="inferred from homology"/>
<feature type="domain" description="GS catalytic" evidence="5">
    <location>
        <begin position="129"/>
        <end position="558"/>
    </location>
</feature>
<reference evidence="6" key="2">
    <citation type="submission" date="2021-09" db="EMBL/GenBank/DDBJ databases">
        <authorList>
            <person name="Gilroy R."/>
        </authorList>
    </citation>
    <scope>NUCLEOTIDE SEQUENCE</scope>
    <source>
        <strain evidence="6">1277</strain>
    </source>
</reference>
<comment type="similarity">
    <text evidence="1 3 4">Belongs to the glutamine synthetase family.</text>
</comment>
<comment type="caution">
    <text evidence="6">The sequence shown here is derived from an EMBL/GenBank/DDBJ whole genome shotgun (WGS) entry which is preliminary data.</text>
</comment>
<dbReference type="Gene3D" id="3.30.590.10">
    <property type="entry name" value="Glutamine synthetase/guanido kinase, catalytic domain"/>
    <property type="match status" value="1"/>
</dbReference>
<dbReference type="InterPro" id="IPR008146">
    <property type="entry name" value="Gln_synth_cat_dom"/>
</dbReference>
<dbReference type="Pfam" id="PF00120">
    <property type="entry name" value="Gln-synt_C"/>
    <property type="match status" value="1"/>
</dbReference>
<dbReference type="EMBL" id="DYUB01000195">
    <property type="protein sequence ID" value="HJG96677.1"/>
    <property type="molecule type" value="Genomic_DNA"/>
</dbReference>
<dbReference type="GO" id="GO:0016020">
    <property type="term" value="C:membrane"/>
    <property type="evidence" value="ECO:0007669"/>
    <property type="project" value="TreeGrafter"/>
</dbReference>
<dbReference type="EC" id="6.3.1.2" evidence="2"/>
<evidence type="ECO:0000256" key="2">
    <source>
        <dbReference type="ARBA" id="ARBA00012937"/>
    </source>
</evidence>
<dbReference type="GO" id="GO:0006542">
    <property type="term" value="P:glutamine biosynthetic process"/>
    <property type="evidence" value="ECO:0007669"/>
    <property type="project" value="TreeGrafter"/>
</dbReference>
<reference evidence="6" key="1">
    <citation type="journal article" date="2021" name="PeerJ">
        <title>Extensive microbial diversity within the chicken gut microbiome revealed by metagenomics and culture.</title>
        <authorList>
            <person name="Gilroy R."/>
            <person name="Ravi A."/>
            <person name="Getino M."/>
            <person name="Pursley I."/>
            <person name="Horton D.L."/>
            <person name="Alikhan N.F."/>
            <person name="Baker D."/>
            <person name="Gharbi K."/>
            <person name="Hall N."/>
            <person name="Watson M."/>
            <person name="Adriaenssens E.M."/>
            <person name="Foster-Nyarko E."/>
            <person name="Jarju S."/>
            <person name="Secka A."/>
            <person name="Antonio M."/>
            <person name="Oren A."/>
            <person name="Chaudhuri R.R."/>
            <person name="La Ragione R."/>
            <person name="Hildebrand F."/>
            <person name="Pallen M.J."/>
        </authorList>
    </citation>
    <scope>NUCLEOTIDE SEQUENCE</scope>
    <source>
        <strain evidence="6">1277</strain>
    </source>
</reference>
<organism evidence="6 7">
    <name type="scientific">Romboutsia timonensis</name>
    <dbReference type="NCBI Taxonomy" id="1776391"/>
    <lineage>
        <taxon>Bacteria</taxon>
        <taxon>Bacillati</taxon>
        <taxon>Bacillota</taxon>
        <taxon>Clostridia</taxon>
        <taxon>Peptostreptococcales</taxon>
        <taxon>Peptostreptococcaceae</taxon>
        <taxon>Romboutsia</taxon>
    </lineage>
</organism>
<dbReference type="InterPro" id="IPR014746">
    <property type="entry name" value="Gln_synth/guanido_kin_cat_dom"/>
</dbReference>
<dbReference type="SMART" id="SM01230">
    <property type="entry name" value="Gln-synt_C"/>
    <property type="match status" value="1"/>
</dbReference>
<evidence type="ECO:0000259" key="5">
    <source>
        <dbReference type="PROSITE" id="PS51987"/>
    </source>
</evidence>
<evidence type="ECO:0000256" key="1">
    <source>
        <dbReference type="ARBA" id="ARBA00009897"/>
    </source>
</evidence>